<name>A0A6N1NCL6_9VIRU</name>
<dbReference type="EMBL" id="MF405918">
    <property type="protein sequence ID" value="QKU33524.1"/>
    <property type="molecule type" value="Genomic_DNA"/>
</dbReference>
<protein>
    <submittedName>
        <fullName evidence="1">Putative ORFan</fullName>
    </submittedName>
</protein>
<dbReference type="GeneID" id="80516815"/>
<dbReference type="RefSeq" id="YP_010780124.1">
    <property type="nucleotide sequence ID" value="NC_075038.1"/>
</dbReference>
<reference evidence="1" key="2">
    <citation type="journal article" date="2018" name="Nat. Commun.">
        <title>Tailed giant Tupanvirus possesses the most complete translational apparatus of the known virosphere.</title>
        <authorList>
            <person name="Abrahao J."/>
            <person name="Silva L."/>
            <person name="Silva L.S."/>
            <person name="Khalil J.Y.B."/>
            <person name="Rodrigues R."/>
            <person name="Arantes T."/>
            <person name="Assis F."/>
            <person name="Boratto P."/>
            <person name="Andrade M."/>
            <person name="Kroon E.G."/>
            <person name="Ribeiro B."/>
            <person name="Bergier I."/>
            <person name="Seligmann H."/>
            <person name="Ghigo E."/>
            <person name="Colson P."/>
            <person name="Levasseur A."/>
            <person name="Kroemer G."/>
            <person name="Raoult D."/>
            <person name="La Scola B."/>
        </authorList>
    </citation>
    <scope>NUCLEOTIDE SEQUENCE [LARGE SCALE GENOMIC DNA]</scope>
    <source>
        <strain evidence="1">Deep ocean</strain>
    </source>
</reference>
<reference evidence="1" key="1">
    <citation type="submission" date="2017-06" db="EMBL/GenBank/DDBJ databases">
        <authorList>
            <person name="Assis F.L."/>
            <person name="Abrahao J.S."/>
            <person name="Silva L."/>
            <person name="Khalil J.B."/>
            <person name="Rodrigues R."/>
            <person name="Silva L.S."/>
            <person name="Boratto P."/>
            <person name="Andrade M."/>
            <person name="Kroon E.G."/>
            <person name="Ribeiro B."/>
            <person name="Bergier I."/>
            <person name="Seligmann H."/>
            <person name="Ghigo E."/>
            <person name="Colson P."/>
            <person name="Levasseur A."/>
            <person name="Raoult D."/>
            <person name="Scola B.L."/>
        </authorList>
    </citation>
    <scope>NUCLEOTIDE SEQUENCE</scope>
    <source>
        <strain evidence="1">Deep ocean</strain>
    </source>
</reference>
<sequence>MFLLEFKNIFITILINKMSSYQVDITNTISNNNFKPTKVVVKMLCHFYIDGKPHKSNYTFPSTDIMEKATLNTNLPSTTKVDGFEVTFIDTKKKFIYKFPRGSIIDIEVNATKKIKIDIHYENFCPKLVINNNNENQPTSVKKYKKYLLF</sequence>
<accession>A0A6N1NCL6</accession>
<dbReference type="KEGG" id="vg:80516815"/>
<organism evidence="1">
    <name type="scientific">Tupanvirus deep ocean</name>
    <dbReference type="NCBI Taxonomy" id="2126984"/>
    <lineage>
        <taxon>Viruses</taxon>
        <taxon>Varidnaviria</taxon>
        <taxon>Bamfordvirae</taxon>
        <taxon>Nucleocytoviricota</taxon>
        <taxon>Megaviricetes</taxon>
        <taxon>Imitervirales</taxon>
        <taxon>Mimiviridae</taxon>
        <taxon>Megamimivirinae</taxon>
        <taxon>Tupanvirus</taxon>
        <taxon>Tupanvirus altamarinense</taxon>
    </lineage>
</organism>
<proteinExistence type="predicted"/>
<evidence type="ECO:0000313" key="1">
    <source>
        <dbReference type="EMBL" id="QKU33524.1"/>
    </source>
</evidence>